<accession>A0A3M2L4K8</accession>
<evidence type="ECO:0000256" key="3">
    <source>
        <dbReference type="ARBA" id="ARBA00023163"/>
    </source>
</evidence>
<keyword evidence="7" id="KW-1185">Reference proteome</keyword>
<dbReference type="Gene3D" id="1.10.357.10">
    <property type="entry name" value="Tetracycline Repressor, domain 2"/>
    <property type="match status" value="1"/>
</dbReference>
<evidence type="ECO:0000256" key="2">
    <source>
        <dbReference type="ARBA" id="ARBA00023125"/>
    </source>
</evidence>
<feature type="DNA-binding region" description="H-T-H motif" evidence="4">
    <location>
        <begin position="37"/>
        <end position="56"/>
    </location>
</feature>
<dbReference type="InterPro" id="IPR009057">
    <property type="entry name" value="Homeodomain-like_sf"/>
</dbReference>
<evidence type="ECO:0000256" key="1">
    <source>
        <dbReference type="ARBA" id="ARBA00023015"/>
    </source>
</evidence>
<keyword evidence="1" id="KW-0805">Transcription regulation</keyword>
<comment type="caution">
    <text evidence="6">The sequence shown here is derived from an EMBL/GenBank/DDBJ whole genome shotgun (WGS) entry which is preliminary data.</text>
</comment>
<protein>
    <submittedName>
        <fullName evidence="6">TetR family transcriptional regulator</fullName>
    </submittedName>
</protein>
<dbReference type="InterPro" id="IPR036271">
    <property type="entry name" value="Tet_transcr_reg_TetR-rel_C_sf"/>
</dbReference>
<sequence>MGAVTERRHRPSAQARRAALLRATVEVAAAEGVAGITHRAVTERAGLPLATVSYFFDSIGALIEEALRDSVAADAAVQEELAEALAEAHSSPEEVVAAFTPAVAPRFPDTLAMLEAYLHAARHPEFRDAVADALAMSRQVSAAAVRAAGAPDPEAVAPAFAAVAHGFALHELAVPGSVPPEYFDSAFRALFLGFLLDAGHVDLAMELRRQPAPEA</sequence>
<keyword evidence="2 4" id="KW-0238">DNA-binding</keyword>
<dbReference type="AlphaFoldDB" id="A0A3M2L4K8"/>
<evidence type="ECO:0000256" key="4">
    <source>
        <dbReference type="PROSITE-ProRule" id="PRU00335"/>
    </source>
</evidence>
<dbReference type="Proteomes" id="UP000279275">
    <property type="component" value="Unassembled WGS sequence"/>
</dbReference>
<proteinExistence type="predicted"/>
<name>A0A3M2L4K8_9NOCA</name>
<dbReference type="Pfam" id="PF17940">
    <property type="entry name" value="TetR_C_31"/>
    <property type="match status" value="1"/>
</dbReference>
<keyword evidence="3" id="KW-0804">Transcription</keyword>
<dbReference type="GO" id="GO:0000976">
    <property type="term" value="F:transcription cis-regulatory region binding"/>
    <property type="evidence" value="ECO:0007669"/>
    <property type="project" value="TreeGrafter"/>
</dbReference>
<dbReference type="EMBL" id="RFFH01000006">
    <property type="protein sequence ID" value="RMI31650.1"/>
    <property type="molecule type" value="Genomic_DNA"/>
</dbReference>
<evidence type="ECO:0000313" key="6">
    <source>
        <dbReference type="EMBL" id="RMI31650.1"/>
    </source>
</evidence>
<dbReference type="PANTHER" id="PTHR30055">
    <property type="entry name" value="HTH-TYPE TRANSCRIPTIONAL REGULATOR RUTR"/>
    <property type="match status" value="1"/>
</dbReference>
<dbReference type="PROSITE" id="PS50977">
    <property type="entry name" value="HTH_TETR_2"/>
    <property type="match status" value="1"/>
</dbReference>
<dbReference type="InterPro" id="IPR050109">
    <property type="entry name" value="HTH-type_TetR-like_transc_reg"/>
</dbReference>
<dbReference type="SUPFAM" id="SSF48498">
    <property type="entry name" value="Tetracyclin repressor-like, C-terminal domain"/>
    <property type="match status" value="1"/>
</dbReference>
<dbReference type="InterPro" id="IPR041583">
    <property type="entry name" value="TetR_C_31"/>
</dbReference>
<dbReference type="InterPro" id="IPR001647">
    <property type="entry name" value="HTH_TetR"/>
</dbReference>
<dbReference type="PANTHER" id="PTHR30055:SF234">
    <property type="entry name" value="HTH-TYPE TRANSCRIPTIONAL REGULATOR BETI"/>
    <property type="match status" value="1"/>
</dbReference>
<dbReference type="GO" id="GO:0003700">
    <property type="term" value="F:DNA-binding transcription factor activity"/>
    <property type="evidence" value="ECO:0007669"/>
    <property type="project" value="TreeGrafter"/>
</dbReference>
<organism evidence="6 7">
    <name type="scientific">Nocardia stercoris</name>
    <dbReference type="NCBI Taxonomy" id="2483361"/>
    <lineage>
        <taxon>Bacteria</taxon>
        <taxon>Bacillati</taxon>
        <taxon>Actinomycetota</taxon>
        <taxon>Actinomycetes</taxon>
        <taxon>Mycobacteriales</taxon>
        <taxon>Nocardiaceae</taxon>
        <taxon>Nocardia</taxon>
    </lineage>
</organism>
<feature type="domain" description="HTH tetR-type" evidence="5">
    <location>
        <begin position="14"/>
        <end position="74"/>
    </location>
</feature>
<gene>
    <name evidence="6" type="ORF">EBN03_15660</name>
</gene>
<dbReference type="SUPFAM" id="SSF46689">
    <property type="entry name" value="Homeodomain-like"/>
    <property type="match status" value="1"/>
</dbReference>
<reference evidence="6 7" key="1">
    <citation type="submission" date="2018-10" db="EMBL/GenBank/DDBJ databases">
        <title>Isolation from cow dung.</title>
        <authorList>
            <person name="Ling L."/>
        </authorList>
    </citation>
    <scope>NUCLEOTIDE SEQUENCE [LARGE SCALE GENOMIC DNA]</scope>
    <source>
        <strain evidence="6 7">NEAU-LL90</strain>
    </source>
</reference>
<evidence type="ECO:0000259" key="5">
    <source>
        <dbReference type="PROSITE" id="PS50977"/>
    </source>
</evidence>
<evidence type="ECO:0000313" key="7">
    <source>
        <dbReference type="Proteomes" id="UP000279275"/>
    </source>
</evidence>